<dbReference type="Proteomes" id="UP000546200">
    <property type="component" value="Unassembled WGS sequence"/>
</dbReference>
<dbReference type="InterPro" id="IPR029058">
    <property type="entry name" value="AB_hydrolase_fold"/>
</dbReference>
<keyword evidence="2" id="KW-0732">Signal</keyword>
<organism evidence="4 5">
    <name type="scientific">Sphingomonas aerophila</name>
    <dbReference type="NCBI Taxonomy" id="1344948"/>
    <lineage>
        <taxon>Bacteria</taxon>
        <taxon>Pseudomonadati</taxon>
        <taxon>Pseudomonadota</taxon>
        <taxon>Alphaproteobacteria</taxon>
        <taxon>Sphingomonadales</taxon>
        <taxon>Sphingomonadaceae</taxon>
        <taxon>Sphingomonas</taxon>
    </lineage>
</organism>
<protein>
    <submittedName>
        <fullName evidence="4">Acetyl esterase/lipase</fullName>
    </submittedName>
</protein>
<dbReference type="GO" id="GO:0008236">
    <property type="term" value="F:serine-type peptidase activity"/>
    <property type="evidence" value="ECO:0007669"/>
    <property type="project" value="InterPro"/>
</dbReference>
<dbReference type="PANTHER" id="PTHR48081:SF6">
    <property type="entry name" value="PEPTIDASE S9 PROLYL OLIGOPEPTIDASE CATALYTIC DOMAIN-CONTAINING PROTEIN"/>
    <property type="match status" value="1"/>
</dbReference>
<feature type="domain" description="Peptidase S9 prolyl oligopeptidase catalytic" evidence="3">
    <location>
        <begin position="182"/>
        <end position="328"/>
    </location>
</feature>
<evidence type="ECO:0000313" key="4">
    <source>
        <dbReference type="EMBL" id="MBB5713210.1"/>
    </source>
</evidence>
<sequence>MLRLHTIVLCAVMMTGPSCDAVKAVAGTNQSASAAEKTLPSTPGIWQAPRGLKQTRIWPGAAPDGTFRPQPPESVHTYDDAAAVGGKSQAVLNIAEPTMTVVPPRGRNTGTAVVVFPGGGFQMVFVGLEGLEICDWLTSKGVTCILSKYRAPGGNDFWDSKLNRRITPEIPRALQDAQRTIRLVRSMSGELGIDPHRIGVLGMSAGGYLVAQTSNIFAPTYRTVDAIDSISSRPDFAIALYPGHICRAGGVFDPTLPMSKQAPPTFIAQAWNDQTDPVCNSLMYAAALDKVGVSTELHLFAQGGHAFALRHASEPIGQWAQLVELWLKQIGML</sequence>
<dbReference type="EMBL" id="JACIJK010000001">
    <property type="protein sequence ID" value="MBB5713210.1"/>
    <property type="molecule type" value="Genomic_DNA"/>
</dbReference>
<evidence type="ECO:0000313" key="5">
    <source>
        <dbReference type="Proteomes" id="UP000546200"/>
    </source>
</evidence>
<evidence type="ECO:0000256" key="2">
    <source>
        <dbReference type="SAM" id="SignalP"/>
    </source>
</evidence>
<name>A0A7W9ESJ6_9SPHN</name>
<reference evidence="4 5" key="1">
    <citation type="submission" date="2020-08" db="EMBL/GenBank/DDBJ databases">
        <title>Genomic Encyclopedia of Type Strains, Phase IV (KMG-IV): sequencing the most valuable type-strain genomes for metagenomic binning, comparative biology and taxonomic classification.</title>
        <authorList>
            <person name="Goeker M."/>
        </authorList>
    </citation>
    <scope>NUCLEOTIDE SEQUENCE [LARGE SCALE GENOMIC DNA]</scope>
    <source>
        <strain evidence="4 5">DSM 100044</strain>
    </source>
</reference>
<dbReference type="PANTHER" id="PTHR48081">
    <property type="entry name" value="AB HYDROLASE SUPERFAMILY PROTEIN C4A8.06C"/>
    <property type="match status" value="1"/>
</dbReference>
<feature type="signal peptide" evidence="2">
    <location>
        <begin position="1"/>
        <end position="20"/>
    </location>
</feature>
<accession>A0A7W9ESJ6</accession>
<dbReference type="InterPro" id="IPR001375">
    <property type="entry name" value="Peptidase_S9_cat"/>
</dbReference>
<feature type="chain" id="PRO_5030627062" evidence="2">
    <location>
        <begin position="21"/>
        <end position="333"/>
    </location>
</feature>
<keyword evidence="5" id="KW-1185">Reference proteome</keyword>
<proteinExistence type="predicted"/>
<dbReference type="AlphaFoldDB" id="A0A7W9ESJ6"/>
<evidence type="ECO:0000256" key="1">
    <source>
        <dbReference type="ARBA" id="ARBA00022801"/>
    </source>
</evidence>
<dbReference type="InterPro" id="IPR050300">
    <property type="entry name" value="GDXG_lipolytic_enzyme"/>
</dbReference>
<dbReference type="Pfam" id="PF00326">
    <property type="entry name" value="Peptidase_S9"/>
    <property type="match status" value="1"/>
</dbReference>
<dbReference type="Gene3D" id="3.40.50.1820">
    <property type="entry name" value="alpha/beta hydrolase"/>
    <property type="match status" value="1"/>
</dbReference>
<gene>
    <name evidence="4" type="ORF">FHS94_000029</name>
</gene>
<keyword evidence="1" id="KW-0378">Hydrolase</keyword>
<evidence type="ECO:0000259" key="3">
    <source>
        <dbReference type="Pfam" id="PF00326"/>
    </source>
</evidence>
<comment type="caution">
    <text evidence="4">The sequence shown here is derived from an EMBL/GenBank/DDBJ whole genome shotgun (WGS) entry which is preliminary data.</text>
</comment>
<dbReference type="SUPFAM" id="SSF53474">
    <property type="entry name" value="alpha/beta-Hydrolases"/>
    <property type="match status" value="1"/>
</dbReference>
<dbReference type="GO" id="GO:0006508">
    <property type="term" value="P:proteolysis"/>
    <property type="evidence" value="ECO:0007669"/>
    <property type="project" value="InterPro"/>
</dbReference>